<name>E6UJ20_RUMA7</name>
<dbReference type="RefSeq" id="WP_013498450.1">
    <property type="nucleotide sequence ID" value="NC_014833.1"/>
</dbReference>
<accession>E6UJ20</accession>
<dbReference type="Pfam" id="PF15585">
    <property type="entry name" value="Imm7"/>
    <property type="match status" value="1"/>
</dbReference>
<dbReference type="Proteomes" id="UP000006919">
    <property type="component" value="Chromosome"/>
</dbReference>
<reference evidence="1 2" key="1">
    <citation type="journal article" date="2011" name="J. Bacteriol.">
        <title>Complete genome of the cellulolytic ruminal bacterium Ruminococcus albus 7.</title>
        <authorList>
            <person name="Suen G."/>
            <person name="Stevenson D.M."/>
            <person name="Bruce D.C."/>
            <person name="Chertkov O."/>
            <person name="Copeland A."/>
            <person name="Cheng J.F."/>
            <person name="Detter C."/>
            <person name="Detter J.C."/>
            <person name="Goodwin L.A."/>
            <person name="Han C.S."/>
            <person name="Hauser L.J."/>
            <person name="Ivanova N.N."/>
            <person name="Kyrpides N.C."/>
            <person name="Land M.L."/>
            <person name="Lapidus A."/>
            <person name="Lucas S."/>
            <person name="Ovchinnikova G."/>
            <person name="Pitluck S."/>
            <person name="Tapia R."/>
            <person name="Woyke T."/>
            <person name="Boyum J."/>
            <person name="Mead D."/>
            <person name="Weimer P.J."/>
        </authorList>
    </citation>
    <scope>NUCLEOTIDE SEQUENCE [LARGE SCALE GENOMIC DNA]</scope>
    <source>
        <strain evidence="2">ATCC 27210 / DSM 20455 / JCM 14654 / NCDO 2250 / 7</strain>
    </source>
</reference>
<dbReference type="EMBL" id="CP002403">
    <property type="protein sequence ID" value="ADU22286.1"/>
    <property type="molecule type" value="Genomic_DNA"/>
</dbReference>
<dbReference type="InterPro" id="IPR028965">
    <property type="entry name" value="Imm7"/>
</dbReference>
<protein>
    <recommendedName>
        <fullName evidence="3">Immunity protein 7</fullName>
    </recommendedName>
</protein>
<evidence type="ECO:0008006" key="3">
    <source>
        <dbReference type="Google" id="ProtNLM"/>
    </source>
</evidence>
<sequence length="140" mass="16008">MVELHGWLTICESYGDEDELTDDEHKSIQNNINQIISKQNCGVTLSYKNGVAYLSVLHCSNHRTEEVDEIIGVFCDAAKAANGSYGIIYMRDDEDKEYFSEFQVFVFKHGECSKVRDKMLSPCIPVIEADIYNKNIQKEE</sequence>
<dbReference type="HOGENOM" id="CLU_1894174_0_0_9"/>
<dbReference type="AlphaFoldDB" id="E6UJ20"/>
<evidence type="ECO:0000313" key="1">
    <source>
        <dbReference type="EMBL" id="ADU22286.1"/>
    </source>
</evidence>
<dbReference type="KEGG" id="ral:Rumal_1788"/>
<organism evidence="1 2">
    <name type="scientific">Ruminococcus albus (strain ATCC 27210 / DSM 20455 / JCM 14654 / NCDO 2250 / 7)</name>
    <dbReference type="NCBI Taxonomy" id="697329"/>
    <lineage>
        <taxon>Bacteria</taxon>
        <taxon>Bacillati</taxon>
        <taxon>Bacillota</taxon>
        <taxon>Clostridia</taxon>
        <taxon>Eubacteriales</taxon>
        <taxon>Oscillospiraceae</taxon>
        <taxon>Ruminococcus</taxon>
    </lineage>
</organism>
<proteinExistence type="predicted"/>
<dbReference type="eggNOG" id="ENOG5033HC8">
    <property type="taxonomic scope" value="Bacteria"/>
</dbReference>
<dbReference type="OrthoDB" id="4557988at2"/>
<gene>
    <name evidence="1" type="ordered locus">Rumal_1788</name>
</gene>
<evidence type="ECO:0000313" key="2">
    <source>
        <dbReference type="Proteomes" id="UP000006919"/>
    </source>
</evidence>
<dbReference type="STRING" id="697329.Rumal_1788"/>